<organism evidence="2 3">
    <name type="scientific">Mytilus coruscus</name>
    <name type="common">Sea mussel</name>
    <dbReference type="NCBI Taxonomy" id="42192"/>
    <lineage>
        <taxon>Eukaryota</taxon>
        <taxon>Metazoa</taxon>
        <taxon>Spiralia</taxon>
        <taxon>Lophotrochozoa</taxon>
        <taxon>Mollusca</taxon>
        <taxon>Bivalvia</taxon>
        <taxon>Autobranchia</taxon>
        <taxon>Pteriomorphia</taxon>
        <taxon>Mytilida</taxon>
        <taxon>Mytiloidea</taxon>
        <taxon>Mytilidae</taxon>
        <taxon>Mytilinae</taxon>
        <taxon>Mytilus</taxon>
    </lineage>
</organism>
<accession>A0A6J8C480</accession>
<feature type="domain" description="SMCHD1 ribosomal S5" evidence="1">
    <location>
        <begin position="360"/>
        <end position="440"/>
    </location>
</feature>
<dbReference type="InterPro" id="IPR038892">
    <property type="entry name" value="SMCHD1"/>
</dbReference>
<dbReference type="Proteomes" id="UP000507470">
    <property type="component" value="Unassembled WGS sequence"/>
</dbReference>
<protein>
    <submittedName>
        <fullName evidence="2">SMCHD1</fullName>
    </submittedName>
</protein>
<dbReference type="Pfam" id="PF22899">
    <property type="entry name" value="SMCHD1_S5"/>
    <property type="match status" value="1"/>
</dbReference>
<keyword evidence="3" id="KW-1185">Reference proteome</keyword>
<name>A0A6J8C480_MYTCO</name>
<proteinExistence type="predicted"/>
<sequence>MATPRKSVGVASAQLEDDDAFVFIFDRRDKDVPEVKIPTGGLWNYDDFVKRVRETIGIKKNEKFVIATTNREEIKDDPSWDIIDKGDTLYVLKSINQELCAPAKERVNFLPHYDTIVKGGMYEYYASEGQNPLHNGKGMTPRQLNNWAIYRLSKFIRKDKRDKVSFIETEDEDSNSSLIQPNVPLSLNSDISYFGVGGKQAVFFIGTSTRMISKARESKDVHELTISKEEFQQKEINQEAIYSGFIHNRKPGDASHISTDDEIVRNVINEEKKRENFTVVQIKNINPDHLGYLKCRIKDWTRQLAHIYHYYIHGPQGNIDESSVKNNRAPSPFQNIDIEVKLFMPKQTVPQVINLRDIDDDMQTLYVRSGASVFDFKATVEGSGVVEGIIRYHPFLYDKETFPSDMNDPRSEPEVFDEHDYAANDRPGRGRRPIFECYWKDLSHSL</sequence>
<evidence type="ECO:0000259" key="1">
    <source>
        <dbReference type="Pfam" id="PF22899"/>
    </source>
</evidence>
<dbReference type="PANTHER" id="PTHR22640:SF2">
    <property type="entry name" value="STRUCTURAL MAINTENANCE OF CHROMOSOMES FLEXIBLE HINGE DOMAIN-CONTAINING PROTEIN 1"/>
    <property type="match status" value="1"/>
</dbReference>
<evidence type="ECO:0000313" key="3">
    <source>
        <dbReference type="Proteomes" id="UP000507470"/>
    </source>
</evidence>
<reference evidence="2 3" key="1">
    <citation type="submission" date="2020-06" db="EMBL/GenBank/DDBJ databases">
        <authorList>
            <person name="Li R."/>
            <person name="Bekaert M."/>
        </authorList>
    </citation>
    <scope>NUCLEOTIDE SEQUENCE [LARGE SCALE GENOMIC DNA]</scope>
    <source>
        <strain evidence="3">wild</strain>
    </source>
</reference>
<dbReference type="GO" id="GO:0006302">
    <property type="term" value="P:double-strand break repair"/>
    <property type="evidence" value="ECO:0007669"/>
    <property type="project" value="InterPro"/>
</dbReference>
<dbReference type="EMBL" id="CACVKT020004340">
    <property type="protein sequence ID" value="CAC5389487.1"/>
    <property type="molecule type" value="Genomic_DNA"/>
</dbReference>
<dbReference type="AlphaFoldDB" id="A0A6J8C480"/>
<dbReference type="OrthoDB" id="10036779at2759"/>
<evidence type="ECO:0000313" key="2">
    <source>
        <dbReference type="EMBL" id="CAC5389487.1"/>
    </source>
</evidence>
<dbReference type="InterPro" id="IPR055109">
    <property type="entry name" value="SMCHD1_S5"/>
</dbReference>
<dbReference type="PANTHER" id="PTHR22640">
    <property type="entry name" value="STRUCTURAL MAINTENANCE OF CHROMOSOMES FLEXIBLE HINGE DOMAIN-CONTAINING PROTEIN 1"/>
    <property type="match status" value="1"/>
</dbReference>
<gene>
    <name evidence="2" type="ORF">MCOR_24646</name>
</gene>